<proteinExistence type="predicted"/>
<feature type="disulfide bond" evidence="14">
    <location>
        <begin position="797"/>
        <end position="858"/>
    </location>
</feature>
<accession>A0AAD9KVE2</accession>
<dbReference type="PANTHER" id="PTHR48071:SF27">
    <property type="entry name" value="SCAVENGER RECEPTOR CYSTEINE-RICH TYPE 1 PROTEIN M130-LIKE"/>
    <property type="match status" value="1"/>
</dbReference>
<dbReference type="GO" id="GO:0016020">
    <property type="term" value="C:membrane"/>
    <property type="evidence" value="ECO:0007669"/>
    <property type="project" value="InterPro"/>
</dbReference>
<dbReference type="InterPro" id="IPR018056">
    <property type="entry name" value="Kringle_CS"/>
</dbReference>
<dbReference type="AlphaFoldDB" id="A0AAD9KVE2"/>
<evidence type="ECO:0000259" key="21">
    <source>
        <dbReference type="PROSITE" id="PS50948"/>
    </source>
</evidence>
<dbReference type="Pfam" id="PF00057">
    <property type="entry name" value="Ldl_recept_a"/>
    <property type="match status" value="3"/>
</dbReference>
<dbReference type="PROSITE" id="PS50070">
    <property type="entry name" value="KRINGLE_2"/>
    <property type="match status" value="1"/>
</dbReference>
<keyword evidence="4 15" id="KW-0645">Protease</keyword>
<dbReference type="Pfam" id="PF00059">
    <property type="entry name" value="Lectin_C"/>
    <property type="match status" value="1"/>
</dbReference>
<feature type="domain" description="Kringle" evidence="18">
    <location>
        <begin position="335"/>
        <end position="410"/>
    </location>
</feature>
<keyword evidence="10" id="KW-0675">Receptor</keyword>
<evidence type="ECO:0000256" key="11">
    <source>
        <dbReference type="ARBA" id="ARBA00023180"/>
    </source>
</evidence>
<dbReference type="CDD" id="cd00112">
    <property type="entry name" value="LDLa"/>
    <property type="match status" value="3"/>
</dbReference>
<dbReference type="PROSITE" id="PS01209">
    <property type="entry name" value="LDLRA_1"/>
    <property type="match status" value="3"/>
</dbReference>
<dbReference type="InterPro" id="IPR036772">
    <property type="entry name" value="SRCR-like_dom_sf"/>
</dbReference>
<dbReference type="PROSITE" id="PS50240">
    <property type="entry name" value="TRYPSIN_DOM"/>
    <property type="match status" value="1"/>
</dbReference>
<dbReference type="SUPFAM" id="SSF50494">
    <property type="entry name" value="Trypsin-like serine proteases"/>
    <property type="match status" value="1"/>
</dbReference>
<dbReference type="Gene3D" id="2.40.20.10">
    <property type="entry name" value="Plasminogen Kringle 4"/>
    <property type="match status" value="1"/>
</dbReference>
<evidence type="ECO:0000256" key="16">
    <source>
        <dbReference type="SAM" id="MobiDB-lite"/>
    </source>
</evidence>
<dbReference type="InterPro" id="IPR002172">
    <property type="entry name" value="LDrepeatLR_classA_rpt"/>
</dbReference>
<feature type="compositionally biased region" description="Basic and acidic residues" evidence="16">
    <location>
        <begin position="26"/>
        <end position="37"/>
    </location>
</feature>
<dbReference type="SMART" id="SM00473">
    <property type="entry name" value="PAN_AP"/>
    <property type="match status" value="1"/>
</dbReference>
<evidence type="ECO:0000256" key="4">
    <source>
        <dbReference type="ARBA" id="ARBA00022670"/>
    </source>
</evidence>
<evidence type="ECO:0000256" key="8">
    <source>
        <dbReference type="ARBA" id="ARBA00022825"/>
    </source>
</evidence>
<evidence type="ECO:0000256" key="9">
    <source>
        <dbReference type="ARBA" id="ARBA00023157"/>
    </source>
</evidence>
<dbReference type="GO" id="GO:0005576">
    <property type="term" value="C:extracellular region"/>
    <property type="evidence" value="ECO:0007669"/>
    <property type="project" value="UniProtKB-SubCell"/>
</dbReference>
<reference evidence="22" key="1">
    <citation type="journal article" date="2023" name="Mol. Biol. Evol.">
        <title>Third-Generation Sequencing Reveals the Adaptive Role of the Epigenome in Three Deep-Sea Polychaetes.</title>
        <authorList>
            <person name="Perez M."/>
            <person name="Aroh O."/>
            <person name="Sun Y."/>
            <person name="Lan Y."/>
            <person name="Juniper S.K."/>
            <person name="Young C.R."/>
            <person name="Angers B."/>
            <person name="Qian P.Y."/>
        </authorList>
    </citation>
    <scope>NUCLEOTIDE SEQUENCE</scope>
    <source>
        <strain evidence="22">R07B-5</strain>
    </source>
</reference>
<dbReference type="SMART" id="SM00034">
    <property type="entry name" value="CLECT"/>
    <property type="match status" value="1"/>
</dbReference>
<dbReference type="InterPro" id="IPR018114">
    <property type="entry name" value="TRYPSIN_HIS"/>
</dbReference>
<dbReference type="SMART" id="SM00202">
    <property type="entry name" value="SR"/>
    <property type="match status" value="3"/>
</dbReference>
<dbReference type="InterPro" id="IPR000001">
    <property type="entry name" value="Kringle"/>
</dbReference>
<sequence>MVLKRRKRHSGGLGDFLLHLGSMFSGRHDNSRRDGNPGRKKPASGSHQGSRQKKPVELFYKTSHGLVPASGQMVRLRGSRDHNEGRVEVFKGGQWGLVCDSNWDLTDAHVVCKQLGYVRGALAAVRGSRFGTGLFRKEDVVMDEVNCEGVEWRLQDCKHSPTPDCPLTRAAGVMCALNDGCPVDWVSAEGLCYRLVKHPASFQVADQTCSEMDATLLTVESDTESNFMSNWLMAATDEVYFRTAGVRVSFGRTEFWKWHRTPYLINYTKWFPGWPPRRAHRQPSNHTGQNCIVLGRKFFDVKDEVRDVNYYYWNDASCTIALPFVCQRVATFHRECYEDAGESYRGKVFRTKRGTRCLKWPLSQRINPSTHPHKGLGNHNFCRNPDNDTQPWCWVDVVLNKFGYCALLPCMEGADRVTPSPPGVTTVQVNLTVETPAKCSRGEFACHQASGDKIRCVPLKWVCDGNNDCANAEDEAGCADHLAGFNRTEGHKLPVRRNSTYSKGTYMNMTPMKCAKICLESRQFVCRSFNFKTVTSQCTLFNVNIAMIEKVRLRVTVKFDYYELISQTGDCTDDEHFLCESGKCIDRSDVCNGFDNCNDFSDEQHCNNQSSVSVRLSEGKREHEGRVEVQYLGEWGIICDDRWDIADANVVCRQLGYHGAIRTSGFSEFGSGNGNFLLDEVNCLGNETALEECVHDPWRKHDCRMYEAAGVVCKVAKGCHLTEEFQCHQGLCVPLSFVCNGNDDCGDMSDERQCDKTGVRLEGGANATQGRVVLTRNGISGTVCDDRWGDSEAKVICHMLGIPGQAVAASSAHFGPGSGVIWLDDVDCDGSETDVKDCQHLDWANHNCGHGEDAGVICGLATPSNPPPTTAAPTPATGGACGLRPITPMTTRIYGGKSAIYGAYPWQASILKRDRFNVYKHSCGGTILNDKWILSAAHCYVNRPKELFRVRVGDSVKSKVEASEQEFAVEELIPHPHYSRITHTNDIALVKVKPVGGSSIKFSDQVQPACLPDAKTDYSPGLRCHISGWGSVGWSWFGHTFPDKLRAAEVPIIPPHVCQQLYKGTLTSTMFCAGYIAGNVDTCQGDSGGPFVCKVNGIYTALGVVSWGQGCAEAYAPGVYTKVKSHRDWLDKTMAGQRVRPPRQRRFFWNWTGLFRPI</sequence>
<evidence type="ECO:0000256" key="7">
    <source>
        <dbReference type="ARBA" id="ARBA00022801"/>
    </source>
</evidence>
<dbReference type="FunFam" id="3.10.250.10:FF:000006">
    <property type="entry name" value="neurotrypsin isoform X2"/>
    <property type="match status" value="2"/>
</dbReference>
<dbReference type="InterPro" id="IPR033116">
    <property type="entry name" value="TRYPSIN_SER"/>
</dbReference>
<evidence type="ECO:0000313" key="22">
    <source>
        <dbReference type="EMBL" id="KAK2178354.1"/>
    </source>
</evidence>
<dbReference type="PROSITE" id="PS00135">
    <property type="entry name" value="TRYPSIN_SER"/>
    <property type="match status" value="1"/>
</dbReference>
<dbReference type="PRINTS" id="PR00258">
    <property type="entry name" value="SPERACTRCPTR"/>
</dbReference>
<dbReference type="InterPro" id="IPR016186">
    <property type="entry name" value="C-type_lectin-like/link_sf"/>
</dbReference>
<keyword evidence="5" id="KW-0732">Signal</keyword>
<keyword evidence="2" id="KW-0964">Secreted</keyword>
<dbReference type="InterPro" id="IPR001254">
    <property type="entry name" value="Trypsin_dom"/>
</dbReference>
<keyword evidence="8 15" id="KW-0720">Serine protease</keyword>
<dbReference type="PROSITE" id="PS00134">
    <property type="entry name" value="TRYPSIN_HIS"/>
    <property type="match status" value="1"/>
</dbReference>
<keyword evidence="7 15" id="KW-0378">Hydrolase</keyword>
<dbReference type="SMART" id="SM00130">
    <property type="entry name" value="KR"/>
    <property type="match status" value="1"/>
</dbReference>
<feature type="region of interest" description="Disordered" evidence="16">
    <location>
        <begin position="26"/>
        <end position="54"/>
    </location>
</feature>
<evidence type="ECO:0000256" key="10">
    <source>
        <dbReference type="ARBA" id="ARBA00023170"/>
    </source>
</evidence>
<dbReference type="FunFam" id="2.40.10.10:FF:000003">
    <property type="entry name" value="Transmembrane serine protease 3"/>
    <property type="match status" value="1"/>
</dbReference>
<evidence type="ECO:0000259" key="18">
    <source>
        <dbReference type="PROSITE" id="PS50070"/>
    </source>
</evidence>
<dbReference type="SUPFAM" id="SSF56487">
    <property type="entry name" value="SRCR-like"/>
    <property type="match status" value="3"/>
</dbReference>
<feature type="disulfide bond" evidence="13">
    <location>
        <begin position="579"/>
        <end position="597"/>
    </location>
</feature>
<protein>
    <submittedName>
        <fullName evidence="22">Uncharacterized protein</fullName>
    </submittedName>
</protein>
<feature type="domain" description="SRCR" evidence="20">
    <location>
        <begin position="74"/>
        <end position="176"/>
    </location>
</feature>
<dbReference type="PANTHER" id="PTHR48071">
    <property type="entry name" value="SRCR DOMAIN-CONTAINING PROTEIN"/>
    <property type="match status" value="1"/>
</dbReference>
<dbReference type="GO" id="GO:0006508">
    <property type="term" value="P:proteolysis"/>
    <property type="evidence" value="ECO:0007669"/>
    <property type="project" value="UniProtKB-KW"/>
</dbReference>
<dbReference type="PROSITE" id="PS50041">
    <property type="entry name" value="C_TYPE_LECTIN_2"/>
    <property type="match status" value="1"/>
</dbReference>
<dbReference type="Gene3D" id="3.10.250.10">
    <property type="entry name" value="SRCR-like domain"/>
    <property type="match status" value="3"/>
</dbReference>
<name>A0AAD9KVE2_RIDPI</name>
<dbReference type="PROSITE" id="PS50948">
    <property type="entry name" value="PAN"/>
    <property type="match status" value="1"/>
</dbReference>
<dbReference type="InterPro" id="IPR016187">
    <property type="entry name" value="CTDL_fold"/>
</dbReference>
<feature type="disulfide bond" evidence="14">
    <location>
        <begin position="828"/>
        <end position="838"/>
    </location>
</feature>
<feature type="domain" description="Apple" evidence="21">
    <location>
        <begin position="478"/>
        <end position="566"/>
    </location>
</feature>
<keyword evidence="3 12" id="KW-0420">Kringle</keyword>
<feature type="disulfide bond" evidence="12">
    <location>
        <begin position="382"/>
        <end position="405"/>
    </location>
</feature>
<feature type="disulfide bond" evidence="13">
    <location>
        <begin position="727"/>
        <end position="745"/>
    </location>
</feature>
<evidence type="ECO:0000256" key="2">
    <source>
        <dbReference type="ARBA" id="ARBA00022525"/>
    </source>
</evidence>
<dbReference type="PROSITE" id="PS00021">
    <property type="entry name" value="KRINGLE_1"/>
    <property type="match status" value="1"/>
</dbReference>
<keyword evidence="6" id="KW-0677">Repeat</keyword>
<evidence type="ECO:0000259" key="19">
    <source>
        <dbReference type="PROSITE" id="PS50240"/>
    </source>
</evidence>
<keyword evidence="9 14" id="KW-1015">Disulfide bond</keyword>
<feature type="disulfide bond" evidence="14">
    <location>
        <begin position="784"/>
        <end position="848"/>
    </location>
</feature>
<keyword evidence="23" id="KW-1185">Reference proteome</keyword>
<dbReference type="PROSITE" id="PS00420">
    <property type="entry name" value="SRCR_1"/>
    <property type="match status" value="1"/>
</dbReference>
<dbReference type="Pfam" id="PF00024">
    <property type="entry name" value="PAN_1"/>
    <property type="match status" value="1"/>
</dbReference>
<dbReference type="SUPFAM" id="SSF57424">
    <property type="entry name" value="LDL receptor-like module"/>
    <property type="match status" value="3"/>
</dbReference>
<feature type="disulfide bond" evidence="13">
    <location>
        <begin position="463"/>
        <end position="478"/>
    </location>
</feature>
<dbReference type="InterPro" id="IPR003609">
    <property type="entry name" value="Pan_app"/>
</dbReference>
<dbReference type="CDD" id="cd01099">
    <property type="entry name" value="PAN_AP_HGF"/>
    <property type="match status" value="1"/>
</dbReference>
<keyword evidence="11" id="KW-0325">Glycoprotein</keyword>
<dbReference type="EMBL" id="JAODUO010000546">
    <property type="protein sequence ID" value="KAK2178354.1"/>
    <property type="molecule type" value="Genomic_DNA"/>
</dbReference>
<evidence type="ECO:0000256" key="3">
    <source>
        <dbReference type="ARBA" id="ARBA00022572"/>
    </source>
</evidence>
<comment type="caution">
    <text evidence="14">Lacks conserved residue(s) required for the propagation of feature annotation.</text>
</comment>
<evidence type="ECO:0000313" key="23">
    <source>
        <dbReference type="Proteomes" id="UP001209878"/>
    </source>
</evidence>
<feature type="disulfide bond" evidence="14">
    <location>
        <begin position="147"/>
        <end position="157"/>
    </location>
</feature>
<dbReference type="PROSITE" id="PS50287">
    <property type="entry name" value="SRCR_2"/>
    <property type="match status" value="3"/>
</dbReference>
<feature type="domain" description="C-type lectin" evidence="17">
    <location>
        <begin position="188"/>
        <end position="327"/>
    </location>
</feature>
<dbReference type="CDD" id="cd00108">
    <property type="entry name" value="KR"/>
    <property type="match status" value="1"/>
</dbReference>
<dbReference type="Pfam" id="PF00051">
    <property type="entry name" value="Kringle"/>
    <property type="match status" value="1"/>
</dbReference>
<evidence type="ECO:0000256" key="12">
    <source>
        <dbReference type="PROSITE-ProRule" id="PRU00121"/>
    </source>
</evidence>
<evidence type="ECO:0000256" key="13">
    <source>
        <dbReference type="PROSITE-ProRule" id="PRU00124"/>
    </source>
</evidence>
<dbReference type="PROSITE" id="PS50068">
    <property type="entry name" value="LDLRA_2"/>
    <property type="match status" value="3"/>
</dbReference>
<feature type="disulfide bond" evidence="14">
    <location>
        <begin position="683"/>
        <end position="693"/>
    </location>
</feature>
<dbReference type="PRINTS" id="PR00018">
    <property type="entry name" value="KRINGLE"/>
</dbReference>
<dbReference type="InterPro" id="IPR036055">
    <property type="entry name" value="LDL_receptor-like_sf"/>
</dbReference>
<evidence type="ECO:0000256" key="6">
    <source>
        <dbReference type="ARBA" id="ARBA00022737"/>
    </source>
</evidence>
<evidence type="ECO:0000259" key="17">
    <source>
        <dbReference type="PROSITE" id="PS50041"/>
    </source>
</evidence>
<dbReference type="Pfam" id="PF00530">
    <property type="entry name" value="SRCR"/>
    <property type="match status" value="3"/>
</dbReference>
<dbReference type="InterPro" id="IPR013806">
    <property type="entry name" value="Kringle-like"/>
</dbReference>
<feature type="domain" description="SRCR" evidence="20">
    <location>
        <begin position="759"/>
        <end position="859"/>
    </location>
</feature>
<dbReference type="Proteomes" id="UP001209878">
    <property type="component" value="Unassembled WGS sequence"/>
</dbReference>
<evidence type="ECO:0000256" key="5">
    <source>
        <dbReference type="ARBA" id="ARBA00022729"/>
    </source>
</evidence>
<organism evidence="22 23">
    <name type="scientific">Ridgeia piscesae</name>
    <name type="common">Tubeworm</name>
    <dbReference type="NCBI Taxonomy" id="27915"/>
    <lineage>
        <taxon>Eukaryota</taxon>
        <taxon>Metazoa</taxon>
        <taxon>Spiralia</taxon>
        <taxon>Lophotrochozoa</taxon>
        <taxon>Annelida</taxon>
        <taxon>Polychaeta</taxon>
        <taxon>Sedentaria</taxon>
        <taxon>Canalipalpata</taxon>
        <taxon>Sabellida</taxon>
        <taxon>Siboglinidae</taxon>
        <taxon>Ridgeia</taxon>
    </lineage>
</organism>
<evidence type="ECO:0000256" key="1">
    <source>
        <dbReference type="ARBA" id="ARBA00004613"/>
    </source>
</evidence>
<feature type="disulfide bond" evidence="14">
    <location>
        <begin position="652"/>
        <end position="713"/>
    </location>
</feature>
<feature type="disulfide bond" evidence="14">
    <location>
        <begin position="639"/>
        <end position="703"/>
    </location>
</feature>
<evidence type="ECO:0000259" key="20">
    <source>
        <dbReference type="PROSITE" id="PS50287"/>
    </source>
</evidence>
<dbReference type="PRINTS" id="PR00261">
    <property type="entry name" value="LDLRECEPTOR"/>
</dbReference>
<dbReference type="Pfam" id="PF00089">
    <property type="entry name" value="Trypsin"/>
    <property type="match status" value="1"/>
</dbReference>
<dbReference type="InterPro" id="IPR001304">
    <property type="entry name" value="C-type_lectin-like"/>
</dbReference>
<dbReference type="Gene3D" id="3.50.4.10">
    <property type="entry name" value="Hepatocyte Growth Factor"/>
    <property type="match status" value="1"/>
</dbReference>
<dbReference type="InterPro" id="IPR001190">
    <property type="entry name" value="SRCR"/>
</dbReference>
<gene>
    <name evidence="22" type="ORF">NP493_546g02122</name>
</gene>
<dbReference type="FunFam" id="3.10.250.10:FF:000007">
    <property type="entry name" value="Soluble scavenger receptor cysteine-rich domain-containing protein SSC5D"/>
    <property type="match status" value="1"/>
</dbReference>
<dbReference type="SMART" id="SM00020">
    <property type="entry name" value="Tryp_SPc"/>
    <property type="match status" value="1"/>
</dbReference>
<dbReference type="CDD" id="cd00037">
    <property type="entry name" value="CLECT"/>
    <property type="match status" value="1"/>
</dbReference>
<dbReference type="CDD" id="cd00190">
    <property type="entry name" value="Tryp_SPc"/>
    <property type="match status" value="1"/>
</dbReference>
<dbReference type="SUPFAM" id="SSF57414">
    <property type="entry name" value="Hairpin loop containing domain-like"/>
    <property type="match status" value="1"/>
</dbReference>
<dbReference type="SUPFAM" id="SSF56436">
    <property type="entry name" value="C-type lectin-like"/>
    <property type="match status" value="1"/>
</dbReference>
<dbReference type="SUPFAM" id="SSF57440">
    <property type="entry name" value="Kringle-like"/>
    <property type="match status" value="1"/>
</dbReference>
<comment type="subcellular location">
    <subcellularLocation>
        <location evidence="1">Secreted</location>
    </subcellularLocation>
</comment>
<dbReference type="Gene3D" id="3.10.100.10">
    <property type="entry name" value="Mannose-Binding Protein A, subunit A"/>
    <property type="match status" value="1"/>
</dbReference>
<dbReference type="Gene3D" id="4.10.400.10">
    <property type="entry name" value="Low-density Lipoprotein Receptor"/>
    <property type="match status" value="3"/>
</dbReference>
<comment type="caution">
    <text evidence="22">The sequence shown here is derived from an EMBL/GenBank/DDBJ whole genome shotgun (WGS) entry which is preliminary data.</text>
</comment>
<feature type="domain" description="SRCR" evidence="20">
    <location>
        <begin position="614"/>
        <end position="714"/>
    </location>
</feature>
<dbReference type="InterPro" id="IPR009003">
    <property type="entry name" value="Peptidase_S1_PA"/>
</dbReference>
<dbReference type="SMART" id="SM00192">
    <property type="entry name" value="LDLa"/>
    <property type="match status" value="3"/>
</dbReference>
<dbReference type="Gene3D" id="2.40.10.10">
    <property type="entry name" value="Trypsin-like serine proteases"/>
    <property type="match status" value="1"/>
</dbReference>
<evidence type="ECO:0000256" key="14">
    <source>
        <dbReference type="PROSITE-ProRule" id="PRU00196"/>
    </source>
</evidence>
<feature type="domain" description="Peptidase S1" evidence="19">
    <location>
        <begin position="893"/>
        <end position="1135"/>
    </location>
</feature>
<dbReference type="InterPro" id="IPR023415">
    <property type="entry name" value="LDLR_class-A_CS"/>
</dbReference>
<feature type="disulfide bond" evidence="13">
    <location>
        <begin position="591"/>
        <end position="606"/>
    </location>
</feature>
<dbReference type="GO" id="GO:0004252">
    <property type="term" value="F:serine-type endopeptidase activity"/>
    <property type="evidence" value="ECO:0007669"/>
    <property type="project" value="InterPro"/>
</dbReference>
<evidence type="ECO:0000256" key="15">
    <source>
        <dbReference type="RuleBase" id="RU363034"/>
    </source>
</evidence>
<dbReference type="InterPro" id="IPR043504">
    <property type="entry name" value="Peptidase_S1_PA_chymotrypsin"/>
</dbReference>
<feature type="disulfide bond" evidence="13">
    <location>
        <begin position="739"/>
        <end position="754"/>
    </location>
</feature>
<dbReference type="InterPro" id="IPR038178">
    <property type="entry name" value="Kringle_sf"/>
</dbReference>